<feature type="region of interest" description="Disordered" evidence="6">
    <location>
        <begin position="589"/>
        <end position="693"/>
    </location>
</feature>
<feature type="compositionally biased region" description="Low complexity" evidence="6">
    <location>
        <begin position="529"/>
        <end position="553"/>
    </location>
</feature>
<feature type="compositionally biased region" description="Polar residues" evidence="6">
    <location>
        <begin position="736"/>
        <end position="755"/>
    </location>
</feature>
<evidence type="ECO:0000256" key="5">
    <source>
        <dbReference type="PROSITE-ProRule" id="PRU00283"/>
    </source>
</evidence>
<organism evidence="8 9">
    <name type="scientific">Clupea harengus</name>
    <name type="common">Atlantic herring</name>
    <dbReference type="NCBI Taxonomy" id="7950"/>
    <lineage>
        <taxon>Eukaryota</taxon>
        <taxon>Metazoa</taxon>
        <taxon>Chordata</taxon>
        <taxon>Craniata</taxon>
        <taxon>Vertebrata</taxon>
        <taxon>Euteleostomi</taxon>
        <taxon>Actinopterygii</taxon>
        <taxon>Neopterygii</taxon>
        <taxon>Teleostei</taxon>
        <taxon>Clupei</taxon>
        <taxon>Clupeiformes</taxon>
        <taxon>Clupeoidei</taxon>
        <taxon>Clupeidae</taxon>
        <taxon>Clupea</taxon>
    </lineage>
</organism>
<dbReference type="PANTHER" id="PTHR24115:SF1004">
    <property type="entry name" value="KINESIN-LIKE PROTEIN KIF15"/>
    <property type="match status" value="1"/>
</dbReference>
<evidence type="ECO:0000256" key="3">
    <source>
        <dbReference type="ARBA" id="ARBA00022840"/>
    </source>
</evidence>
<feature type="compositionally biased region" description="Basic and acidic residues" evidence="6">
    <location>
        <begin position="709"/>
        <end position="731"/>
    </location>
</feature>
<protein>
    <submittedName>
        <fullName evidence="9">Kinesin-related protein 5</fullName>
    </submittedName>
</protein>
<dbReference type="Pfam" id="PF00225">
    <property type="entry name" value="Kinesin"/>
    <property type="match status" value="1"/>
</dbReference>
<accession>A0A6P8GG55</accession>
<dbReference type="InterPro" id="IPR001752">
    <property type="entry name" value="Kinesin_motor_dom"/>
</dbReference>
<name>A0A6P8GG55_CLUHA</name>
<dbReference type="Gene3D" id="3.40.850.10">
    <property type="entry name" value="Kinesin motor domain"/>
    <property type="match status" value="1"/>
</dbReference>
<dbReference type="GO" id="GO:0005874">
    <property type="term" value="C:microtubule"/>
    <property type="evidence" value="ECO:0007669"/>
    <property type="project" value="TreeGrafter"/>
</dbReference>
<dbReference type="InterPro" id="IPR027640">
    <property type="entry name" value="Kinesin-like_fam"/>
</dbReference>
<feature type="compositionally biased region" description="Basic and acidic residues" evidence="6">
    <location>
        <begin position="656"/>
        <end position="669"/>
    </location>
</feature>
<dbReference type="GeneID" id="116223110"/>
<feature type="compositionally biased region" description="Acidic residues" evidence="6">
    <location>
        <begin position="597"/>
        <end position="607"/>
    </location>
</feature>
<dbReference type="Proteomes" id="UP000515152">
    <property type="component" value="Chromosome 13"/>
</dbReference>
<feature type="compositionally biased region" description="Basic and acidic residues" evidence="6">
    <location>
        <begin position="608"/>
        <end position="617"/>
    </location>
</feature>
<keyword evidence="8" id="KW-1185">Reference proteome</keyword>
<evidence type="ECO:0000313" key="9">
    <source>
        <dbReference type="RefSeq" id="XP_031434437.1"/>
    </source>
</evidence>
<feature type="compositionally biased region" description="Basic and acidic residues" evidence="6">
    <location>
        <begin position="881"/>
        <end position="892"/>
    </location>
</feature>
<dbReference type="PRINTS" id="PR00380">
    <property type="entry name" value="KINESINHEAVY"/>
</dbReference>
<evidence type="ECO:0000256" key="2">
    <source>
        <dbReference type="ARBA" id="ARBA00022741"/>
    </source>
</evidence>
<keyword evidence="4" id="KW-0963">Cytoplasm</keyword>
<dbReference type="GO" id="GO:0005871">
    <property type="term" value="C:kinesin complex"/>
    <property type="evidence" value="ECO:0007669"/>
    <property type="project" value="TreeGrafter"/>
</dbReference>
<feature type="region of interest" description="Disordered" evidence="6">
    <location>
        <begin position="379"/>
        <end position="428"/>
    </location>
</feature>
<dbReference type="GO" id="GO:0003777">
    <property type="term" value="F:microtubule motor activity"/>
    <property type="evidence" value="ECO:0007669"/>
    <property type="project" value="InterPro"/>
</dbReference>
<sequence>MDRGQKDSNEEGAAGNPGKNFRVAIRLCPQRHWDPQTDEARCSIKVVEPNRIVVDTGRGHQPHSLLFDAVWNESANQKDIYESTARPLVGSLVQGYNGCVIAYGSRCSGKTYTMLGGSLTGKQRGILSRVAEDIFNSPDASTCSVRVSFYHISNEKIYDLLDSHPSEVSRIHEGEDAVVLEGLKEVEVGSPQALLQVYRCGATKRQAGTSKGDFASRSHAIFNITVINTKASLALGGGLTASKLTLVDLASSGKARSRSNAALEVKRCFQTVPENPQEAKTLKRSLTIFGNVIFALSMAGCHHVPYRESKLTRVLRDCLGGNCRMSLIVTVSPHLSSVTETLSSLQFASRAMAIPGRPVQRSQLQCALVQVQSAVTERSVPAANRQHTHTPFSGDKRPTAQTCLPPIPSGPSSPPFRPGHRQPDDPEQKAFLPHLEKQSQCEGSCGGSHFGFPAGRGGHCPPEERAAVGGRTTESRASRVLSSRPRSYSSSLSGPLPLPQDGGGGGGGGGAGREKVVYPSPRRSVERLSASSSASAMGPCAPASLSSAPAECPNCKRERKIREEYDKFIVQARRDRDSLNQRVAELEARLLTRGAEREEEEQEEEEQEREKEEHEQREEEEEEEEAMEISRCNTAEIPVNAEEQTPGSAESPQDMESLREDVETPREDVETQGEAVSSTLNGKQKQQLEKESNQLKGQILALQRELEVSREQLDQSAAREKLRSERGHGEQAKAAQDTQGLQTQLNQARQQTESLLSELRSSKAEHERFKGNVALSVAQLQKDKDDLMSNLDEVRKCYEKVKSENAVLSERVETLKREANHGLHGNSGPSHVHTVTTNTEMLVVSHHVSQQCSGGMNTDSKCCYTSCSGFQERPVPPSPEKPPEDPEDRTEQEPSPLRTEPPEDPENGTEQEPSPLKTKDAFKQLRREHSLLLDVMLVLYKREWFAQEAVPYVRRTLSKCGMKVDEMN</sequence>
<reference evidence="9" key="1">
    <citation type="submission" date="2025-08" db="UniProtKB">
        <authorList>
            <consortium name="RefSeq"/>
        </authorList>
    </citation>
    <scope>IDENTIFICATION</scope>
</reference>
<keyword evidence="4" id="KW-0206">Cytoskeleton</keyword>
<dbReference type="SMART" id="SM00129">
    <property type="entry name" value="KISc"/>
    <property type="match status" value="1"/>
</dbReference>
<dbReference type="OrthoDB" id="8902463at2759"/>
<feature type="compositionally biased region" description="Pro residues" evidence="6">
    <location>
        <begin position="405"/>
        <end position="417"/>
    </location>
</feature>
<feature type="compositionally biased region" description="Polar residues" evidence="6">
    <location>
        <begin position="642"/>
        <end position="651"/>
    </location>
</feature>
<feature type="binding site" evidence="5">
    <location>
        <begin position="104"/>
        <end position="111"/>
    </location>
    <ligand>
        <name>ATP</name>
        <dbReference type="ChEBI" id="CHEBI:30616"/>
    </ligand>
</feature>
<dbReference type="AlphaFoldDB" id="A0A6P8GG55"/>
<evidence type="ECO:0000256" key="4">
    <source>
        <dbReference type="ARBA" id="ARBA00023212"/>
    </source>
</evidence>
<dbReference type="GO" id="GO:0005524">
    <property type="term" value="F:ATP binding"/>
    <property type="evidence" value="ECO:0007669"/>
    <property type="project" value="UniProtKB-UniRule"/>
</dbReference>
<dbReference type="CDD" id="cd00106">
    <property type="entry name" value="KISc"/>
    <property type="match status" value="1"/>
</dbReference>
<feature type="compositionally biased region" description="Acidic residues" evidence="6">
    <location>
        <begin position="618"/>
        <end position="627"/>
    </location>
</feature>
<evidence type="ECO:0000256" key="1">
    <source>
        <dbReference type="ARBA" id="ARBA00004245"/>
    </source>
</evidence>
<dbReference type="PANTHER" id="PTHR24115">
    <property type="entry name" value="KINESIN-RELATED"/>
    <property type="match status" value="1"/>
</dbReference>
<dbReference type="InterPro" id="IPR027417">
    <property type="entry name" value="P-loop_NTPase"/>
</dbReference>
<dbReference type="GO" id="GO:0008017">
    <property type="term" value="F:microtubule binding"/>
    <property type="evidence" value="ECO:0007669"/>
    <property type="project" value="InterPro"/>
</dbReference>
<evidence type="ECO:0000259" key="7">
    <source>
        <dbReference type="PROSITE" id="PS50067"/>
    </source>
</evidence>
<keyword evidence="5" id="KW-0505">Motor protein</keyword>
<dbReference type="GO" id="GO:0016887">
    <property type="term" value="F:ATP hydrolysis activity"/>
    <property type="evidence" value="ECO:0007669"/>
    <property type="project" value="TreeGrafter"/>
</dbReference>
<gene>
    <name evidence="9" type="primary">si:ch211-63b16.4</name>
</gene>
<evidence type="ECO:0000313" key="8">
    <source>
        <dbReference type="Proteomes" id="UP000515152"/>
    </source>
</evidence>
<feature type="compositionally biased region" description="Low complexity" evidence="6">
    <location>
        <begin position="478"/>
        <end position="495"/>
    </location>
</feature>
<feature type="compositionally biased region" description="Gly residues" evidence="6">
    <location>
        <begin position="501"/>
        <end position="511"/>
    </location>
</feature>
<dbReference type="GO" id="GO:0007018">
    <property type="term" value="P:microtubule-based movement"/>
    <property type="evidence" value="ECO:0007669"/>
    <property type="project" value="InterPro"/>
</dbReference>
<keyword evidence="2 5" id="KW-0547">Nucleotide-binding</keyword>
<feature type="region of interest" description="Disordered" evidence="6">
    <location>
        <begin position="454"/>
        <end position="554"/>
    </location>
</feature>
<feature type="compositionally biased region" description="Polar residues" evidence="6">
    <location>
        <begin position="674"/>
        <end position="685"/>
    </location>
</feature>
<feature type="region of interest" description="Disordered" evidence="6">
    <location>
        <begin position="870"/>
        <end position="917"/>
    </location>
</feature>
<dbReference type="KEGG" id="char:116223110"/>
<dbReference type="SUPFAM" id="SSF52540">
    <property type="entry name" value="P-loop containing nucleoside triphosphate hydrolases"/>
    <property type="match status" value="1"/>
</dbReference>
<comment type="similarity">
    <text evidence="5">Belongs to the TRAFAC class myosin-kinesin ATPase superfamily. Kinesin family.</text>
</comment>
<comment type="subcellular location">
    <subcellularLocation>
        <location evidence="1">Cytoplasm</location>
        <location evidence="1">Cytoskeleton</location>
    </subcellularLocation>
</comment>
<dbReference type="RefSeq" id="XP_031434437.1">
    <property type="nucleotide sequence ID" value="XM_031578577.2"/>
</dbReference>
<feature type="domain" description="Kinesin motor" evidence="7">
    <location>
        <begin position="20"/>
        <end position="354"/>
    </location>
</feature>
<feature type="region of interest" description="Disordered" evidence="6">
    <location>
        <begin position="709"/>
        <end position="755"/>
    </location>
</feature>
<dbReference type="InterPro" id="IPR036961">
    <property type="entry name" value="Kinesin_motor_dom_sf"/>
</dbReference>
<keyword evidence="3 5" id="KW-0067">ATP-binding</keyword>
<evidence type="ECO:0000256" key="6">
    <source>
        <dbReference type="SAM" id="MobiDB-lite"/>
    </source>
</evidence>
<proteinExistence type="inferred from homology"/>
<dbReference type="PROSITE" id="PS50067">
    <property type="entry name" value="KINESIN_MOTOR_2"/>
    <property type="match status" value="1"/>
</dbReference>